<protein>
    <submittedName>
        <fullName evidence="2">Uncharacterized protein</fullName>
    </submittedName>
</protein>
<sequence>GEGEGEVPRDPQPQRGEVHGRTHAGRRAERPHLRLGGRGGGRPGGGAADGGAGGALRLHGGRLRDRHQGRRGELGRPRPARADRPPRNAL</sequence>
<accession>A0A6J4KN99</accession>
<feature type="region of interest" description="Disordered" evidence="1">
    <location>
        <begin position="1"/>
        <end position="90"/>
    </location>
</feature>
<evidence type="ECO:0000313" key="2">
    <source>
        <dbReference type="EMBL" id="CAA9309541.1"/>
    </source>
</evidence>
<gene>
    <name evidence="2" type="ORF">AVDCRST_MAG68-1094</name>
</gene>
<proteinExistence type="predicted"/>
<reference evidence="2" key="1">
    <citation type="submission" date="2020-02" db="EMBL/GenBank/DDBJ databases">
        <authorList>
            <person name="Meier V. D."/>
        </authorList>
    </citation>
    <scope>NUCLEOTIDE SEQUENCE</scope>
    <source>
        <strain evidence="2">AVDCRST_MAG68</strain>
    </source>
</reference>
<organism evidence="2">
    <name type="scientific">uncultured Gemmatimonadota bacterium</name>
    <dbReference type="NCBI Taxonomy" id="203437"/>
    <lineage>
        <taxon>Bacteria</taxon>
        <taxon>Pseudomonadati</taxon>
        <taxon>Gemmatimonadota</taxon>
        <taxon>environmental samples</taxon>
    </lineage>
</organism>
<name>A0A6J4KN99_9BACT</name>
<feature type="non-terminal residue" evidence="2">
    <location>
        <position position="90"/>
    </location>
</feature>
<dbReference type="AlphaFoldDB" id="A0A6J4KN99"/>
<feature type="compositionally biased region" description="Gly residues" evidence="1">
    <location>
        <begin position="36"/>
        <end position="54"/>
    </location>
</feature>
<feature type="compositionally biased region" description="Basic and acidic residues" evidence="1">
    <location>
        <begin position="16"/>
        <end position="32"/>
    </location>
</feature>
<dbReference type="EMBL" id="CADCTW010000064">
    <property type="protein sequence ID" value="CAA9309541.1"/>
    <property type="molecule type" value="Genomic_DNA"/>
</dbReference>
<feature type="compositionally biased region" description="Basic residues" evidence="1">
    <location>
        <begin position="59"/>
        <end position="69"/>
    </location>
</feature>
<feature type="non-terminal residue" evidence="2">
    <location>
        <position position="1"/>
    </location>
</feature>
<evidence type="ECO:0000256" key="1">
    <source>
        <dbReference type="SAM" id="MobiDB-lite"/>
    </source>
</evidence>
<feature type="compositionally biased region" description="Basic and acidic residues" evidence="1">
    <location>
        <begin position="70"/>
        <end position="90"/>
    </location>
</feature>